<evidence type="ECO:0000256" key="1">
    <source>
        <dbReference type="ARBA" id="ARBA00023054"/>
    </source>
</evidence>
<dbReference type="Ensembl" id="ENSLLET00000004533.1">
    <property type="protein sequence ID" value="ENSLLEP00000004337.1"/>
    <property type="gene ID" value="ENSLLEG00000002791.1"/>
</dbReference>
<dbReference type="InterPro" id="IPR025252">
    <property type="entry name" value="DUF4200"/>
</dbReference>
<reference evidence="4" key="1">
    <citation type="submission" date="2025-08" db="UniProtKB">
        <authorList>
            <consortium name="Ensembl"/>
        </authorList>
    </citation>
    <scope>IDENTIFICATION</scope>
</reference>
<evidence type="ECO:0000313" key="4">
    <source>
        <dbReference type="Ensembl" id="ENSLLEP00000004337.1"/>
    </source>
</evidence>
<name>A0A8C5LWP7_9ANUR</name>
<evidence type="ECO:0000259" key="3">
    <source>
        <dbReference type="Pfam" id="PF13863"/>
    </source>
</evidence>
<accession>A0A8C5LWP7</accession>
<feature type="domain" description="DUF4200" evidence="3">
    <location>
        <begin position="35"/>
        <end position="153"/>
    </location>
</feature>
<dbReference type="GO" id="GO:0005856">
    <property type="term" value="C:cytoskeleton"/>
    <property type="evidence" value="ECO:0007669"/>
    <property type="project" value="UniProtKB-ARBA"/>
</dbReference>
<dbReference type="GeneTree" id="ENSGT00940000153110"/>
<feature type="coiled-coil region" evidence="2">
    <location>
        <begin position="35"/>
        <end position="115"/>
    </location>
</feature>
<dbReference type="PANTHER" id="PTHR21683">
    <property type="entry name" value="COILED-COIL DOMAIN-CONTAINING PROTEIN 42 LIKE-2-LIKE-RELATED"/>
    <property type="match status" value="1"/>
</dbReference>
<keyword evidence="1 2" id="KW-0175">Coiled coil</keyword>
<reference evidence="4" key="2">
    <citation type="submission" date="2025-09" db="UniProtKB">
        <authorList>
            <consortium name="Ensembl"/>
        </authorList>
    </citation>
    <scope>IDENTIFICATION</scope>
</reference>
<organism evidence="4 5">
    <name type="scientific">Leptobrachium leishanense</name>
    <name type="common">Leishan spiny toad</name>
    <dbReference type="NCBI Taxonomy" id="445787"/>
    <lineage>
        <taxon>Eukaryota</taxon>
        <taxon>Metazoa</taxon>
        <taxon>Chordata</taxon>
        <taxon>Craniata</taxon>
        <taxon>Vertebrata</taxon>
        <taxon>Euteleostomi</taxon>
        <taxon>Amphibia</taxon>
        <taxon>Batrachia</taxon>
        <taxon>Anura</taxon>
        <taxon>Pelobatoidea</taxon>
        <taxon>Megophryidae</taxon>
        <taxon>Leptobrachium</taxon>
    </lineage>
</organism>
<evidence type="ECO:0000256" key="2">
    <source>
        <dbReference type="SAM" id="Coils"/>
    </source>
</evidence>
<protein>
    <submittedName>
        <fullName evidence="4">Cilia and flagella associated protein 73</fullName>
    </submittedName>
</protein>
<dbReference type="PANTHER" id="PTHR21683:SF15">
    <property type="entry name" value="COILED-COIL DOMAIN-CONTAINING PROTEIN 42 LIKE-2"/>
    <property type="match status" value="1"/>
</dbReference>
<dbReference type="Proteomes" id="UP000694569">
    <property type="component" value="Unplaced"/>
</dbReference>
<keyword evidence="5" id="KW-1185">Reference proteome</keyword>
<dbReference type="OrthoDB" id="10264298at2759"/>
<evidence type="ECO:0000313" key="5">
    <source>
        <dbReference type="Proteomes" id="UP000694569"/>
    </source>
</evidence>
<dbReference type="Pfam" id="PF13863">
    <property type="entry name" value="DUF4200"/>
    <property type="match status" value="1"/>
</dbReference>
<proteinExistence type="predicted"/>
<gene>
    <name evidence="4" type="primary">CFAP73</name>
</gene>
<dbReference type="InterPro" id="IPR051147">
    <property type="entry name" value="CFAP_domain-containing"/>
</dbReference>
<feature type="coiled-coil region" evidence="2">
    <location>
        <begin position="199"/>
        <end position="233"/>
    </location>
</feature>
<sequence>MEFDLSEYFRAAFDDKLLVKMPDREDDFLTSATRLLEKRREMTEVEQALNSQKEEFQMKTESLQQRRTELEHKEEKLKDSLFKFDKFLKENDSKRKRAMRKAAEERQLIVQKEREFLCLQTENAQLKCRKEALLHRQEKNRIYHLYLQRVLEKTEEFQEVQEMIDRFNTLMVTQDTLLKKEMENQEQIEKEKARLLHYQEETRSQILEHNNQLAELQGNLEKARAVVLQWESSWAQIQNTAAENTLRLGRIRMATLNLFQTITKQMRMKTDISVEDTEEQLEKIKICFVDLEAIYKDLKKADLTSQTPVIPTPN</sequence>
<dbReference type="AlphaFoldDB" id="A0A8C5LWP7"/>